<name>A0A8H4VKK8_9HELO</name>
<comment type="caution">
    <text evidence="2">The sequence shown here is derived from an EMBL/GenBank/DDBJ whole genome shotgun (WGS) entry which is preliminary data.</text>
</comment>
<dbReference type="AlphaFoldDB" id="A0A8H4VKK8"/>
<reference evidence="2 3" key="1">
    <citation type="submission" date="2020-03" db="EMBL/GenBank/DDBJ databases">
        <title>Draft Genome Sequence of Cudoniella acicularis.</title>
        <authorList>
            <person name="Buettner E."/>
            <person name="Kellner H."/>
        </authorList>
    </citation>
    <scope>NUCLEOTIDE SEQUENCE [LARGE SCALE GENOMIC DNA]</scope>
    <source>
        <strain evidence="2 3">DSM 108380</strain>
    </source>
</reference>
<evidence type="ECO:0000256" key="1">
    <source>
        <dbReference type="SAM" id="SignalP"/>
    </source>
</evidence>
<accession>A0A8H4VKK8</accession>
<organism evidence="2 3">
    <name type="scientific">Cudoniella acicularis</name>
    <dbReference type="NCBI Taxonomy" id="354080"/>
    <lineage>
        <taxon>Eukaryota</taxon>
        <taxon>Fungi</taxon>
        <taxon>Dikarya</taxon>
        <taxon>Ascomycota</taxon>
        <taxon>Pezizomycotina</taxon>
        <taxon>Leotiomycetes</taxon>
        <taxon>Helotiales</taxon>
        <taxon>Tricladiaceae</taxon>
        <taxon>Cudoniella</taxon>
    </lineage>
</organism>
<gene>
    <name evidence="2" type="ORF">G7Y89_g15628</name>
</gene>
<evidence type="ECO:0000313" key="3">
    <source>
        <dbReference type="Proteomes" id="UP000566819"/>
    </source>
</evidence>
<feature type="signal peptide" evidence="1">
    <location>
        <begin position="1"/>
        <end position="21"/>
    </location>
</feature>
<dbReference type="Proteomes" id="UP000566819">
    <property type="component" value="Unassembled WGS sequence"/>
</dbReference>
<feature type="chain" id="PRO_5034947008" evidence="1">
    <location>
        <begin position="22"/>
        <end position="634"/>
    </location>
</feature>
<evidence type="ECO:0000313" key="2">
    <source>
        <dbReference type="EMBL" id="KAF4611385.1"/>
    </source>
</evidence>
<proteinExistence type="predicted"/>
<keyword evidence="3" id="KW-1185">Reference proteome</keyword>
<protein>
    <submittedName>
        <fullName evidence="2">Uncharacterized protein</fullName>
    </submittedName>
</protein>
<sequence>MSSFIKSCLLFGTFFASSAIASPLVEPVSSLVAIRTSENELAKRAFIPAFTIGSFSVASSFINQDIFKGTISTNDVSGSFEVKCIDCYTKGTALITTSSVTTDNSLLDDIEHPIDSIVNAFGVDVKIELENFEGYFDMEIIASEKTSYSIQLLAIPTPAGVALSGDLSLGLVVYIDLVFTLDAEIDMEAGFTVSFPDGAYIIVDPLTGDIVDKSFANPQMAHTPITVNSGSATFTAALQVRVEAGVTIDLGILEYYFELGLFVDVIEYSATLTSTPACELLITEFVEVNIGAFADVVAVIDYSTFGISPTAVTPIWTAALPSICITRQATTTAQPTTSLLPSSPISILVSSTILTNQPTTLTTSSSAATSTGGIFVQSAATSSSSSTSTILSSYPSVTAWSNSTATTTPMTTSTVYTTDLITVTSCSSTVLHCPASLTSVQTITSITILYTTVCPVGQVQPAYTPITNSVSAKSTTVSMVSVVLSSCATPVVSTIYTPTFATPTYAIQTLTGHAPAFPLWNATGVYTTVFVGPSSAPVVIGLAAPTTTYVAIGASASAVAGVVSSSMATSVGTVGIAIVTGSVSGGSGNVTNGVKVVATATPTAVIFTAGVGKVSVAGSFVKAMVIGVLGLALL</sequence>
<dbReference type="OrthoDB" id="4733706at2759"/>
<dbReference type="EMBL" id="JAAMPI010002552">
    <property type="protein sequence ID" value="KAF4611385.1"/>
    <property type="molecule type" value="Genomic_DNA"/>
</dbReference>
<keyword evidence="1" id="KW-0732">Signal</keyword>